<dbReference type="InterPro" id="IPR002560">
    <property type="entry name" value="Transposase_DDE"/>
</dbReference>
<dbReference type="Proteomes" id="UP000188246">
    <property type="component" value="Chromosome"/>
</dbReference>
<dbReference type="Pfam" id="PF01610">
    <property type="entry name" value="DDE_Tnp_ISL3"/>
    <property type="match status" value="1"/>
</dbReference>
<feature type="domain" description="Transposase IS204/IS1001/IS1096/IS1165 DDE" evidence="1">
    <location>
        <begin position="10"/>
        <end position="228"/>
    </location>
</feature>
<dbReference type="InterPro" id="IPR047951">
    <property type="entry name" value="Transpos_ISL3"/>
</dbReference>
<dbReference type="STRING" id="633807.BW732_00575"/>
<dbReference type="EMBL" id="CP019609">
    <property type="protein sequence ID" value="AQP52862.1"/>
    <property type="molecule type" value="Genomic_DNA"/>
</dbReference>
<evidence type="ECO:0000313" key="3">
    <source>
        <dbReference type="Proteomes" id="UP000188246"/>
    </source>
</evidence>
<keyword evidence="3" id="KW-1185">Reference proteome</keyword>
<gene>
    <name evidence="2" type="ORF">BW732_00575</name>
</gene>
<dbReference type="KEGG" id="vpi:BW732_00575"/>
<dbReference type="PANTHER" id="PTHR33498">
    <property type="entry name" value="TRANSPOSASE FOR INSERTION SEQUENCE ELEMENT IS1557"/>
    <property type="match status" value="1"/>
</dbReference>
<sequence length="238" mass="28174">MSKKVLPFHKLTTYFNRSPLEEREKVKFLVTDMNAAYFQLTKRVFPNASLIIDRFHVVKHLNTAFNEFRVREMKLLNVAKKKSEANKLKSNWKFLLKNQLTVSISEFKTWKSFPSPKYPLLTESMMIDRLLSFSLNLKKAYDSFQLLTYHFRNKDAHSFFELLKNLSTGLDTLFKDKLENLLVYEDGIRNALLYDFSNGKIEAKNTHIKTLKRVSYGFKSFNTMRIRIFLMSDLIKIK</sequence>
<organism evidence="2 3">
    <name type="scientific">Vagococcus penaei</name>
    <dbReference type="NCBI Taxonomy" id="633807"/>
    <lineage>
        <taxon>Bacteria</taxon>
        <taxon>Bacillati</taxon>
        <taxon>Bacillota</taxon>
        <taxon>Bacilli</taxon>
        <taxon>Lactobacillales</taxon>
        <taxon>Enterococcaceae</taxon>
        <taxon>Vagococcus</taxon>
    </lineage>
</organism>
<reference evidence="2 3" key="1">
    <citation type="journal article" date="2010" name="Int. J. Syst. Evol. Microbiol.">
        <title>Vagococcus penaei sp. nov., isolated from spoilage microbiota of cooked shrimp (Penaeus vannamei).</title>
        <authorList>
            <person name="Jaffres E."/>
            <person name="Prevost H."/>
            <person name="Rossero A."/>
            <person name="Joffraud J.J."/>
            <person name="Dousset X."/>
        </authorList>
    </citation>
    <scope>NUCLEOTIDE SEQUENCE [LARGE SCALE GENOMIC DNA]</scope>
    <source>
        <strain evidence="2 3">CD276</strain>
    </source>
</reference>
<proteinExistence type="predicted"/>
<protein>
    <submittedName>
        <fullName evidence="2">ISL3 family transposase</fullName>
    </submittedName>
</protein>
<accession>A0A1Q2D3A5</accession>
<evidence type="ECO:0000259" key="1">
    <source>
        <dbReference type="Pfam" id="PF01610"/>
    </source>
</evidence>
<dbReference type="AlphaFoldDB" id="A0A1Q2D3A5"/>
<dbReference type="PANTHER" id="PTHR33498:SF1">
    <property type="entry name" value="TRANSPOSASE FOR INSERTION SEQUENCE ELEMENT IS1557"/>
    <property type="match status" value="1"/>
</dbReference>
<name>A0A1Q2D3A5_9ENTE</name>
<evidence type="ECO:0000313" key="2">
    <source>
        <dbReference type="EMBL" id="AQP52862.1"/>
    </source>
</evidence>